<proteinExistence type="predicted"/>
<keyword evidence="4" id="KW-1185">Reference proteome</keyword>
<dbReference type="OrthoDB" id="5595797at2759"/>
<sequence length="668" mass="74372">MLSEQNNSAIQDLNNLKIGNWSDLCTFNGTKDCLKKSETSPRDCISSREGADNPFGADVPDLQNNSNGANKPAGDSKNSLKPPKKKSKSDAKARMRRWRANNSEKNRLNDLRCRVYRDAKIKFGASRGKYISEWVEKEIQSRLYKRYMREKKLLGDNLDKNLVSKERNKKPCHSKIEKNPKTQKDERNENALRGITRVDRSSHNFPFYSTRTSIETNQHNHFHYNSGTSRNITMPSNLNNLQLYENTPLYRQSNTYTQYGAGIKKNSISFDGVQYQPLIYPTANQIKPSSSIPSWIFGNQPKVKYDIPGEIVQGENCLSIEGCLNKGLGNVDTGGTSTKAAVSCDKNNVSSCDPSILPVVSKADFPKTKFLAENDDSGIDLVLKNLYNPEDIFTLPFKSSNSDNLDVAGSQGHFNYPLTENIIPEENKNTQQLYKGTEQTANNGFGGDTLCPTLVDFMGDGNGFLFYGVEYSNMLELEKILSSTTSSSFNNSEPSSNNGYSSIQHQIPTLGNLATTQPDTKEGLYRRSGQKPDSVFGTSGTICPIDFTRDVFAENENNDESGCLASMDLLQRVGDFSISKKEPSGINGFNGLSYGSINNFYPLQPVSQIQLPLLHNTVYEQNIIGQPKARNGTFIDVLNGFQSKEKLEFEDLKSNTNDLAFLSSVSSI</sequence>
<evidence type="ECO:0000256" key="1">
    <source>
        <dbReference type="SAM" id="MobiDB-lite"/>
    </source>
</evidence>
<feature type="region of interest" description="Disordered" evidence="1">
    <location>
        <begin position="165"/>
        <end position="187"/>
    </location>
</feature>
<accession>A0A2T9ZBH8</accession>
<dbReference type="Pfam" id="PF11223">
    <property type="entry name" value="DUF3020"/>
    <property type="match status" value="1"/>
</dbReference>
<feature type="domain" description="DUF3020" evidence="2">
    <location>
        <begin position="92"/>
        <end position="138"/>
    </location>
</feature>
<reference evidence="3 4" key="1">
    <citation type="journal article" date="2018" name="MBio">
        <title>Comparative Genomics Reveals the Core Gene Toolbox for the Fungus-Insect Symbiosis.</title>
        <authorList>
            <person name="Wang Y."/>
            <person name="Stata M."/>
            <person name="Wang W."/>
            <person name="Stajich J.E."/>
            <person name="White M.M."/>
            <person name="Moncalvo J.M."/>
        </authorList>
    </citation>
    <scope>NUCLEOTIDE SEQUENCE [LARGE SCALE GENOMIC DNA]</scope>
    <source>
        <strain evidence="3 4">SC-DP-2</strain>
    </source>
</reference>
<evidence type="ECO:0000313" key="4">
    <source>
        <dbReference type="Proteomes" id="UP000245609"/>
    </source>
</evidence>
<name>A0A2T9ZBH8_9FUNG</name>
<feature type="region of interest" description="Disordered" evidence="1">
    <location>
        <begin position="513"/>
        <end position="532"/>
    </location>
</feature>
<dbReference type="AlphaFoldDB" id="A0A2T9ZBH8"/>
<evidence type="ECO:0000313" key="3">
    <source>
        <dbReference type="EMBL" id="PVV01897.1"/>
    </source>
</evidence>
<dbReference type="EMBL" id="MBFS01000721">
    <property type="protein sequence ID" value="PVV01897.1"/>
    <property type="molecule type" value="Genomic_DNA"/>
</dbReference>
<gene>
    <name evidence="3" type="ORF">BB560_003666</name>
</gene>
<feature type="compositionally biased region" description="Basic and acidic residues" evidence="1">
    <location>
        <begin position="34"/>
        <end position="51"/>
    </location>
</feature>
<organism evidence="3 4">
    <name type="scientific">Smittium megazygosporum</name>
    <dbReference type="NCBI Taxonomy" id="133381"/>
    <lineage>
        <taxon>Eukaryota</taxon>
        <taxon>Fungi</taxon>
        <taxon>Fungi incertae sedis</taxon>
        <taxon>Zoopagomycota</taxon>
        <taxon>Kickxellomycotina</taxon>
        <taxon>Harpellomycetes</taxon>
        <taxon>Harpellales</taxon>
        <taxon>Legeriomycetaceae</taxon>
        <taxon>Smittium</taxon>
    </lineage>
</organism>
<protein>
    <recommendedName>
        <fullName evidence="2">DUF3020 domain-containing protein</fullName>
    </recommendedName>
</protein>
<dbReference type="InterPro" id="IPR021386">
    <property type="entry name" value="SPP41_DUF3020"/>
</dbReference>
<comment type="caution">
    <text evidence="3">The sequence shown here is derived from an EMBL/GenBank/DDBJ whole genome shotgun (WGS) entry which is preliminary data.</text>
</comment>
<feature type="compositionally biased region" description="Basic and acidic residues" evidence="1">
    <location>
        <begin position="174"/>
        <end position="187"/>
    </location>
</feature>
<evidence type="ECO:0000259" key="2">
    <source>
        <dbReference type="Pfam" id="PF11223"/>
    </source>
</evidence>
<dbReference type="Proteomes" id="UP000245609">
    <property type="component" value="Unassembled WGS sequence"/>
</dbReference>
<feature type="region of interest" description="Disordered" evidence="1">
    <location>
        <begin position="34"/>
        <end position="102"/>
    </location>
</feature>